<feature type="domain" description="Nuclease SbcCD subunit D C-terminal" evidence="9">
    <location>
        <begin position="272"/>
        <end position="361"/>
    </location>
</feature>
<comment type="similarity">
    <text evidence="1 7">Belongs to the SbcD family.</text>
</comment>
<dbReference type="AlphaFoldDB" id="A0A1H3F948"/>
<dbReference type="InterPro" id="IPR050535">
    <property type="entry name" value="DNA_Repair-Maintenance_Comp"/>
</dbReference>
<evidence type="ECO:0000259" key="9">
    <source>
        <dbReference type="Pfam" id="PF12320"/>
    </source>
</evidence>
<dbReference type="NCBIfam" id="TIGR00619">
    <property type="entry name" value="sbcd"/>
    <property type="match status" value="1"/>
</dbReference>
<dbReference type="EMBL" id="FNOU01000009">
    <property type="protein sequence ID" value="SDX86669.1"/>
    <property type="molecule type" value="Genomic_DNA"/>
</dbReference>
<proteinExistence type="inferred from homology"/>
<evidence type="ECO:0000313" key="11">
    <source>
        <dbReference type="Proteomes" id="UP000199652"/>
    </source>
</evidence>
<evidence type="ECO:0000256" key="1">
    <source>
        <dbReference type="ARBA" id="ARBA00010555"/>
    </source>
</evidence>
<sequence>MKILHTSDWHIGRFLNQRSLLPDQAAILEGLRALLRREMPDVLIIAGDLYDRAIPSREALSLVDDILDTVILELKIPTIIIGGNHDGGQRLAFTSGILEKRGLYIRGVFTPCPEPIVLEDSQGGVAFWPVPFVKPVEYRNITGEETVRDYQDMYGAILAEIEKRMDPSLRHVLITHGMILSHLPGDGDLDDSVRPIEIGGISFARASLFGAFDYVALGHLHRPQRVGDDRIRYGGSLLKYSFSEVNQHKSVTLVDMDGSGGVDIRTESLPTLRDMAILTGTLDDLTGASALDNPGREDYIKVILTDGVRRLNPMEQLKKVYPNVLEMEYQSQSITRGSTTTKRIKERLSNPLALFEDFYEQIHGEPLTPEKQAVAREIMEETHETH</sequence>
<dbReference type="OrthoDB" id="9773856at2"/>
<keyword evidence="5 7" id="KW-0378">Hydrolase</keyword>
<dbReference type="GO" id="GO:0004519">
    <property type="term" value="F:endonuclease activity"/>
    <property type="evidence" value="ECO:0007669"/>
    <property type="project" value="UniProtKB-KW"/>
</dbReference>
<accession>A0A1H3F948</accession>
<name>A0A1H3F948_EUBBA</name>
<evidence type="ECO:0000256" key="7">
    <source>
        <dbReference type="RuleBase" id="RU363069"/>
    </source>
</evidence>
<dbReference type="PANTHER" id="PTHR30337:SF0">
    <property type="entry name" value="NUCLEASE SBCCD SUBUNIT D"/>
    <property type="match status" value="1"/>
</dbReference>
<evidence type="ECO:0000256" key="3">
    <source>
        <dbReference type="ARBA" id="ARBA00013365"/>
    </source>
</evidence>
<evidence type="ECO:0000256" key="2">
    <source>
        <dbReference type="ARBA" id="ARBA00011322"/>
    </source>
</evidence>
<keyword evidence="7" id="KW-0235">DNA replication</keyword>
<keyword evidence="11" id="KW-1185">Reference proteome</keyword>
<feature type="domain" description="Calcineurin-like phosphoesterase" evidence="8">
    <location>
        <begin position="1"/>
        <end position="223"/>
    </location>
</feature>
<evidence type="ECO:0000256" key="6">
    <source>
        <dbReference type="ARBA" id="ARBA00022839"/>
    </source>
</evidence>
<keyword evidence="4 7" id="KW-0540">Nuclease</keyword>
<evidence type="ECO:0000313" key="10">
    <source>
        <dbReference type="EMBL" id="SDX86669.1"/>
    </source>
</evidence>
<dbReference type="Pfam" id="PF12320">
    <property type="entry name" value="SbcD_C"/>
    <property type="match status" value="1"/>
</dbReference>
<dbReference type="Proteomes" id="UP000199652">
    <property type="component" value="Unassembled WGS sequence"/>
</dbReference>
<organism evidence="10 11">
    <name type="scientific">Eubacterium barkeri</name>
    <name type="common">Clostridium barkeri</name>
    <dbReference type="NCBI Taxonomy" id="1528"/>
    <lineage>
        <taxon>Bacteria</taxon>
        <taxon>Bacillati</taxon>
        <taxon>Bacillota</taxon>
        <taxon>Clostridia</taxon>
        <taxon>Eubacteriales</taxon>
        <taxon>Eubacteriaceae</taxon>
        <taxon>Eubacterium</taxon>
    </lineage>
</organism>
<dbReference type="Pfam" id="PF00149">
    <property type="entry name" value="Metallophos"/>
    <property type="match status" value="1"/>
</dbReference>
<gene>
    <name evidence="7" type="primary">sbcD</name>
    <name evidence="10" type="ORF">SAMN04488579_10958</name>
</gene>
<keyword evidence="7" id="KW-0255">Endonuclease</keyword>
<dbReference type="GO" id="GO:0006260">
    <property type="term" value="P:DNA replication"/>
    <property type="evidence" value="ECO:0007669"/>
    <property type="project" value="UniProtKB-KW"/>
</dbReference>
<comment type="subunit">
    <text evidence="2 7">Heterodimer of SbcC and SbcD.</text>
</comment>
<dbReference type="InterPro" id="IPR026843">
    <property type="entry name" value="SbcD_C"/>
</dbReference>
<dbReference type="STRING" id="1528.SAMN04488579_10958"/>
<dbReference type="SUPFAM" id="SSF56300">
    <property type="entry name" value="Metallo-dependent phosphatases"/>
    <property type="match status" value="1"/>
</dbReference>
<reference evidence="11" key="1">
    <citation type="submission" date="2016-10" db="EMBL/GenBank/DDBJ databases">
        <authorList>
            <person name="Varghese N."/>
            <person name="Submissions S."/>
        </authorList>
    </citation>
    <scope>NUCLEOTIDE SEQUENCE [LARGE SCALE GENOMIC DNA]</scope>
    <source>
        <strain evidence="11">VPI 5359</strain>
    </source>
</reference>
<protein>
    <recommendedName>
        <fullName evidence="3 7">Nuclease SbcCD subunit D</fullName>
    </recommendedName>
</protein>
<dbReference type="Gene3D" id="3.60.21.10">
    <property type="match status" value="1"/>
</dbReference>
<comment type="function">
    <text evidence="7">SbcCD cleaves DNA hairpin structures. These structures can inhibit DNA replication and are intermediates in certain DNA recombination reactions. The complex acts as a 3'-&gt;5' double strand exonuclease that can open hairpins. It also has a 5' single-strand endonuclease activity.</text>
</comment>
<keyword evidence="6 7" id="KW-0269">Exonuclease</keyword>
<evidence type="ECO:0000259" key="8">
    <source>
        <dbReference type="Pfam" id="PF00149"/>
    </source>
</evidence>
<dbReference type="InterPro" id="IPR004593">
    <property type="entry name" value="SbcD"/>
</dbReference>
<dbReference type="CDD" id="cd00840">
    <property type="entry name" value="MPP_Mre11_N"/>
    <property type="match status" value="1"/>
</dbReference>
<dbReference type="InterPro" id="IPR041796">
    <property type="entry name" value="Mre11_N"/>
</dbReference>
<dbReference type="RefSeq" id="WP_090244897.1">
    <property type="nucleotide sequence ID" value="NZ_FNOU01000009.1"/>
</dbReference>
<evidence type="ECO:0000256" key="5">
    <source>
        <dbReference type="ARBA" id="ARBA00022801"/>
    </source>
</evidence>
<dbReference type="PANTHER" id="PTHR30337">
    <property type="entry name" value="COMPONENT OF ATP-DEPENDENT DSDNA EXONUCLEASE"/>
    <property type="match status" value="1"/>
</dbReference>
<evidence type="ECO:0000256" key="4">
    <source>
        <dbReference type="ARBA" id="ARBA00022722"/>
    </source>
</evidence>
<dbReference type="InterPro" id="IPR004843">
    <property type="entry name" value="Calcineurin-like_PHP"/>
</dbReference>
<dbReference type="GO" id="GO:0006310">
    <property type="term" value="P:DNA recombination"/>
    <property type="evidence" value="ECO:0007669"/>
    <property type="project" value="UniProtKB-KW"/>
</dbReference>
<keyword evidence="7" id="KW-0233">DNA recombination</keyword>
<dbReference type="InterPro" id="IPR029052">
    <property type="entry name" value="Metallo-depent_PP-like"/>
</dbReference>
<dbReference type="GO" id="GO:0008408">
    <property type="term" value="F:3'-5' exonuclease activity"/>
    <property type="evidence" value="ECO:0007669"/>
    <property type="project" value="InterPro"/>
</dbReference>